<dbReference type="PANTHER" id="PTHR33434:SF2">
    <property type="entry name" value="FATTY ACID-BINDING PROTEIN TM_1468"/>
    <property type="match status" value="1"/>
</dbReference>
<dbReference type="Gene3D" id="3.40.50.10170">
    <property type="match status" value="1"/>
</dbReference>
<evidence type="ECO:0000313" key="2">
    <source>
        <dbReference type="EMBL" id="SKA93475.1"/>
    </source>
</evidence>
<dbReference type="Gene3D" id="3.30.1180.10">
    <property type="match status" value="1"/>
</dbReference>
<dbReference type="InterPro" id="IPR003797">
    <property type="entry name" value="DegV"/>
</dbReference>
<dbReference type="STRING" id="1147123.SAMN05443428_11421"/>
<dbReference type="EMBL" id="FUYH01000014">
    <property type="protein sequence ID" value="SKA93475.1"/>
    <property type="molecule type" value="Genomic_DNA"/>
</dbReference>
<keyword evidence="3" id="KW-1185">Reference proteome</keyword>
<protein>
    <submittedName>
        <fullName evidence="2">EDD domain protein, DegV family</fullName>
    </submittedName>
</protein>
<dbReference type="InterPro" id="IPR050270">
    <property type="entry name" value="DegV_domain_contain"/>
</dbReference>
<evidence type="ECO:0000256" key="1">
    <source>
        <dbReference type="ARBA" id="ARBA00023121"/>
    </source>
</evidence>
<organism evidence="2 3">
    <name type="scientific">Caloramator quimbayensis</name>
    <dbReference type="NCBI Taxonomy" id="1147123"/>
    <lineage>
        <taxon>Bacteria</taxon>
        <taxon>Bacillati</taxon>
        <taxon>Bacillota</taxon>
        <taxon>Clostridia</taxon>
        <taxon>Eubacteriales</taxon>
        <taxon>Clostridiaceae</taxon>
        <taxon>Caloramator</taxon>
    </lineage>
</organism>
<reference evidence="3" key="1">
    <citation type="submission" date="2017-02" db="EMBL/GenBank/DDBJ databases">
        <authorList>
            <person name="Varghese N."/>
            <person name="Submissions S."/>
        </authorList>
    </citation>
    <scope>NUCLEOTIDE SEQUENCE [LARGE SCALE GENOMIC DNA]</scope>
    <source>
        <strain evidence="3">USBA 833</strain>
    </source>
</reference>
<dbReference type="Pfam" id="PF02645">
    <property type="entry name" value="DegV"/>
    <property type="match status" value="1"/>
</dbReference>
<evidence type="ECO:0000313" key="3">
    <source>
        <dbReference type="Proteomes" id="UP000190105"/>
    </source>
</evidence>
<dbReference type="PROSITE" id="PS51482">
    <property type="entry name" value="DEGV"/>
    <property type="match status" value="1"/>
</dbReference>
<dbReference type="RefSeq" id="WP_078696948.1">
    <property type="nucleotide sequence ID" value="NZ_FUYH01000014.1"/>
</dbReference>
<name>A0A1T4XWN7_9CLOT</name>
<sequence>MKRIFVVTDSTADLPKDYIEKKNIIVAPLTVIYNGISYRDRIDIDNNKLFSFLKEGKELPKTSQVNPQSFYEIYSNLLKEDCYIISIHISSGLSGTYQSALIAKQMIGSDNVYVVDSRSVSFGTGLLVMEAQSMIEKGIEITEIYERLIELSSRVRVAFILDTLEYIKKGGRISSAKATIGTLLNIKPIIHSKDGKLLIWEKARGVKKGIELLLKYISENNLDKDYNLAVGSIGFEKEASDFLNRVKELTQKDIVIPDVGTVIATYSGPNVIGVYFFEK</sequence>
<keyword evidence="1" id="KW-0446">Lipid-binding</keyword>
<dbReference type="AlphaFoldDB" id="A0A1T4XWN7"/>
<dbReference type="OrthoDB" id="9780216at2"/>
<dbReference type="SUPFAM" id="SSF82549">
    <property type="entry name" value="DAK1/DegV-like"/>
    <property type="match status" value="1"/>
</dbReference>
<proteinExistence type="predicted"/>
<accession>A0A1T4XWN7</accession>
<dbReference type="PANTHER" id="PTHR33434">
    <property type="entry name" value="DEGV DOMAIN-CONTAINING PROTEIN DR_1986-RELATED"/>
    <property type="match status" value="1"/>
</dbReference>
<dbReference type="Proteomes" id="UP000190105">
    <property type="component" value="Unassembled WGS sequence"/>
</dbReference>
<dbReference type="NCBIfam" id="TIGR00762">
    <property type="entry name" value="DegV"/>
    <property type="match status" value="1"/>
</dbReference>
<dbReference type="InterPro" id="IPR043168">
    <property type="entry name" value="DegV_C"/>
</dbReference>
<dbReference type="GO" id="GO:0008289">
    <property type="term" value="F:lipid binding"/>
    <property type="evidence" value="ECO:0007669"/>
    <property type="project" value="UniProtKB-KW"/>
</dbReference>
<gene>
    <name evidence="2" type="ORF">SAMN05443428_11421</name>
</gene>